<comment type="caution">
    <text evidence="1">The sequence shown here is derived from an EMBL/GenBank/DDBJ whole genome shotgun (WGS) entry which is preliminary data.</text>
</comment>
<dbReference type="OrthoDB" id="3016366at2759"/>
<dbReference type="AlphaFoldDB" id="A0A8H5FYE0"/>
<reference evidence="1 2" key="1">
    <citation type="journal article" date="2020" name="ISME J.">
        <title>Uncovering the hidden diversity of litter-decomposition mechanisms in mushroom-forming fungi.</title>
        <authorList>
            <person name="Floudas D."/>
            <person name="Bentzer J."/>
            <person name="Ahren D."/>
            <person name="Johansson T."/>
            <person name="Persson P."/>
            <person name="Tunlid A."/>
        </authorList>
    </citation>
    <scope>NUCLEOTIDE SEQUENCE [LARGE SCALE GENOMIC DNA]</scope>
    <source>
        <strain evidence="1 2">CBS 146.42</strain>
    </source>
</reference>
<organism evidence="1 2">
    <name type="scientific">Leucocoprinus leucothites</name>
    <dbReference type="NCBI Taxonomy" id="201217"/>
    <lineage>
        <taxon>Eukaryota</taxon>
        <taxon>Fungi</taxon>
        <taxon>Dikarya</taxon>
        <taxon>Basidiomycota</taxon>
        <taxon>Agaricomycotina</taxon>
        <taxon>Agaricomycetes</taxon>
        <taxon>Agaricomycetidae</taxon>
        <taxon>Agaricales</taxon>
        <taxon>Agaricineae</taxon>
        <taxon>Agaricaceae</taxon>
        <taxon>Leucocoprinus</taxon>
    </lineage>
</organism>
<proteinExistence type="predicted"/>
<protein>
    <submittedName>
        <fullName evidence="1">Uncharacterized protein</fullName>
    </submittedName>
</protein>
<evidence type="ECO:0000313" key="1">
    <source>
        <dbReference type="EMBL" id="KAF5354280.1"/>
    </source>
</evidence>
<dbReference type="Proteomes" id="UP000559027">
    <property type="component" value="Unassembled WGS sequence"/>
</dbReference>
<name>A0A8H5FYE0_9AGAR</name>
<gene>
    <name evidence="1" type="ORF">D9756_006936</name>
</gene>
<keyword evidence="2" id="KW-1185">Reference proteome</keyword>
<dbReference type="EMBL" id="JAACJO010000009">
    <property type="protein sequence ID" value="KAF5354280.1"/>
    <property type="molecule type" value="Genomic_DNA"/>
</dbReference>
<accession>A0A8H5FYE0</accession>
<evidence type="ECO:0000313" key="2">
    <source>
        <dbReference type="Proteomes" id="UP000559027"/>
    </source>
</evidence>
<sequence length="191" mass="21663">MHMGDLPDRSPNQPTELDIDELENDTLYAVLTYSGDFASWNWGFFVPDPATPPIGSSGTIFHVVNNPVTDEWKFEVETRDVISWPLVVAVVKLADVKFLGCNYDELVGKDSLLQIFGTVVIPGKDATHSQLAEFSSRTWFLDAIFALHDCGFLQCDDVWLLERELRRCAFKAMEKYSDNRGWTAYKAERCS</sequence>